<organism evidence="8 9">
    <name type="scientific">Alkalihalobacillus trypoxylicola</name>
    <dbReference type="NCBI Taxonomy" id="519424"/>
    <lineage>
        <taxon>Bacteria</taxon>
        <taxon>Bacillati</taxon>
        <taxon>Bacillota</taxon>
        <taxon>Bacilli</taxon>
        <taxon>Bacillales</taxon>
        <taxon>Bacillaceae</taxon>
        <taxon>Alkalihalobacillus</taxon>
    </lineage>
</organism>
<feature type="transmembrane region" description="Helical" evidence="7">
    <location>
        <begin position="6"/>
        <end position="27"/>
    </location>
</feature>
<evidence type="ECO:0008006" key="10">
    <source>
        <dbReference type="Google" id="ProtNLM"/>
    </source>
</evidence>
<keyword evidence="3" id="KW-1003">Cell membrane</keyword>
<evidence type="ECO:0000256" key="4">
    <source>
        <dbReference type="ARBA" id="ARBA00022692"/>
    </source>
</evidence>
<feature type="transmembrane region" description="Helical" evidence="7">
    <location>
        <begin position="151"/>
        <end position="174"/>
    </location>
</feature>
<feature type="transmembrane region" description="Helical" evidence="7">
    <location>
        <begin position="122"/>
        <end position="145"/>
    </location>
</feature>
<dbReference type="GO" id="GO:0005886">
    <property type="term" value="C:plasma membrane"/>
    <property type="evidence" value="ECO:0007669"/>
    <property type="project" value="UniProtKB-SubCell"/>
</dbReference>
<evidence type="ECO:0000313" key="8">
    <source>
        <dbReference type="EMBL" id="KYG27683.1"/>
    </source>
</evidence>
<dbReference type="InterPro" id="IPR052923">
    <property type="entry name" value="UPF0718"/>
</dbReference>
<gene>
    <name evidence="8" type="ORF">AZF04_10860</name>
</gene>
<comment type="subcellular location">
    <subcellularLocation>
        <location evidence="1">Cell membrane</location>
        <topology evidence="1">Multi-pass membrane protein</topology>
    </subcellularLocation>
</comment>
<evidence type="ECO:0000256" key="1">
    <source>
        <dbReference type="ARBA" id="ARBA00004651"/>
    </source>
</evidence>
<dbReference type="Pfam" id="PF03773">
    <property type="entry name" value="ArsP_1"/>
    <property type="match status" value="1"/>
</dbReference>
<name>A0A161P8K0_9BACI</name>
<feature type="transmembrane region" description="Helical" evidence="7">
    <location>
        <begin position="272"/>
        <end position="291"/>
    </location>
</feature>
<dbReference type="RefSeq" id="WP_061949812.1">
    <property type="nucleotide sequence ID" value="NZ_LTAO01000036.1"/>
</dbReference>
<dbReference type="PANTHER" id="PTHR34184:SF4">
    <property type="entry name" value="UPF0718 PROTEIN YCGR"/>
    <property type="match status" value="1"/>
</dbReference>
<sequence>MKRFLYEWFSYLLFLFLIVLMVAFPFFKKLDWGAVIKEEVVGLLTIFFSILLEAFPFLLIGAIFSALIGIYIKPTHLSRWLPKHPILSIFPALLLALILPICECAIVPVIRRFIKKGMPVHVAVTFMTAAPILNPVVAASTYYAFNMNTSFLVWRMVLALLCSLVIAITIYFFYKKNTQPNEILKENSKQAKGFEHEHDHKKGIMNIIDHTSEDFLFMAKFFIIGAFLASIFQTFFAREWLGFISEHAAFSIILMMLLSYILSLCSEADAFIAASFGGTFSFSATLSFLILGPMLDLKNTLMMMSTFKWRFIIIFHFVVFFVVFIMMIIFSLLGMS</sequence>
<evidence type="ECO:0000256" key="5">
    <source>
        <dbReference type="ARBA" id="ARBA00022989"/>
    </source>
</evidence>
<comment type="caution">
    <text evidence="8">The sequence shown here is derived from an EMBL/GenBank/DDBJ whole genome shotgun (WGS) entry which is preliminary data.</text>
</comment>
<feature type="transmembrane region" description="Helical" evidence="7">
    <location>
        <begin position="248"/>
        <end position="265"/>
    </location>
</feature>
<evidence type="ECO:0000313" key="9">
    <source>
        <dbReference type="Proteomes" id="UP000075806"/>
    </source>
</evidence>
<dbReference type="InterPro" id="IPR005524">
    <property type="entry name" value="DUF318"/>
</dbReference>
<dbReference type="EMBL" id="LTAO01000036">
    <property type="protein sequence ID" value="KYG27683.1"/>
    <property type="molecule type" value="Genomic_DNA"/>
</dbReference>
<feature type="transmembrane region" description="Helical" evidence="7">
    <location>
        <begin position="84"/>
        <end position="110"/>
    </location>
</feature>
<evidence type="ECO:0000256" key="6">
    <source>
        <dbReference type="ARBA" id="ARBA00023136"/>
    </source>
</evidence>
<keyword evidence="9" id="KW-1185">Reference proteome</keyword>
<evidence type="ECO:0000256" key="3">
    <source>
        <dbReference type="ARBA" id="ARBA00022475"/>
    </source>
</evidence>
<evidence type="ECO:0000256" key="2">
    <source>
        <dbReference type="ARBA" id="ARBA00006386"/>
    </source>
</evidence>
<dbReference type="Proteomes" id="UP000075806">
    <property type="component" value="Unassembled WGS sequence"/>
</dbReference>
<evidence type="ECO:0000256" key="7">
    <source>
        <dbReference type="SAM" id="Phobius"/>
    </source>
</evidence>
<keyword evidence="5 7" id="KW-1133">Transmembrane helix</keyword>
<keyword evidence="6 7" id="KW-0472">Membrane</keyword>
<proteinExistence type="inferred from homology"/>
<keyword evidence="4 7" id="KW-0812">Transmembrane</keyword>
<feature type="transmembrane region" description="Helical" evidence="7">
    <location>
        <begin position="215"/>
        <end position="236"/>
    </location>
</feature>
<feature type="transmembrane region" description="Helical" evidence="7">
    <location>
        <begin position="39"/>
        <end position="72"/>
    </location>
</feature>
<accession>A0A161P8K0</accession>
<dbReference type="PANTHER" id="PTHR34184">
    <property type="entry name" value="UPF0718 PROTEIN YCGR"/>
    <property type="match status" value="1"/>
</dbReference>
<dbReference type="OrthoDB" id="9810876at2"/>
<dbReference type="STRING" id="519424.AZF04_10860"/>
<feature type="transmembrane region" description="Helical" evidence="7">
    <location>
        <begin position="311"/>
        <end position="333"/>
    </location>
</feature>
<reference evidence="8" key="1">
    <citation type="submission" date="2016-02" db="EMBL/GenBank/DDBJ databases">
        <title>Genome sequence of Bacillus trypoxylicola KCTC 13244(T).</title>
        <authorList>
            <person name="Jeong H."/>
            <person name="Park S.-H."/>
            <person name="Choi S.-K."/>
        </authorList>
    </citation>
    <scope>NUCLEOTIDE SEQUENCE [LARGE SCALE GENOMIC DNA]</scope>
    <source>
        <strain evidence="8">KCTC 13244</strain>
    </source>
</reference>
<protein>
    <recommendedName>
        <fullName evidence="10">Permease</fullName>
    </recommendedName>
</protein>
<dbReference type="AlphaFoldDB" id="A0A161P8K0"/>
<comment type="similarity">
    <text evidence="2">Belongs to the UPF0718 family.</text>
</comment>